<name>A0A4S5B5X8_9ACTN</name>
<dbReference type="Proteomes" id="UP000305282">
    <property type="component" value="Unassembled WGS sequence"/>
</dbReference>
<dbReference type="InterPro" id="IPR036388">
    <property type="entry name" value="WH-like_DNA-bd_sf"/>
</dbReference>
<sequence>QTGPATNRDRVLHAVRDGARTGQEIGAATGLHKGTVSRAVTALLAAGEVFRTPGGTLTTSTGEVSA</sequence>
<dbReference type="Gene3D" id="1.10.10.10">
    <property type="entry name" value="Winged helix-like DNA-binding domain superfamily/Winged helix DNA-binding domain"/>
    <property type="match status" value="1"/>
</dbReference>
<dbReference type="InterPro" id="IPR036390">
    <property type="entry name" value="WH_DNA-bd_sf"/>
</dbReference>
<gene>
    <name evidence="2" type="ORF">E7Y31_23380</name>
</gene>
<feature type="domain" description="HTH marR-type" evidence="1">
    <location>
        <begin position="10"/>
        <end position="53"/>
    </location>
</feature>
<evidence type="ECO:0000313" key="2">
    <source>
        <dbReference type="EMBL" id="THJ25457.1"/>
    </source>
</evidence>
<dbReference type="RefSeq" id="WP_136449743.1">
    <property type="nucleotide sequence ID" value="NZ_SSXH01001101.1"/>
</dbReference>
<keyword evidence="3" id="KW-1185">Reference proteome</keyword>
<accession>A0A4S5B5X8</accession>
<dbReference type="AlphaFoldDB" id="A0A4S5B5X8"/>
<feature type="non-terminal residue" evidence="2">
    <location>
        <position position="1"/>
    </location>
</feature>
<proteinExistence type="predicted"/>
<reference evidence="2 3" key="1">
    <citation type="submission" date="2019-04" db="EMBL/GenBank/DDBJ databases">
        <title>Draft genome sequences for three unisolated Alnus-infective Frankia Sp+ strains, AgTrS, AiOr and AvVan, the first sequenced Frankia strains able to sporulate in-planta.</title>
        <authorList>
            <person name="Bethencourt L."/>
            <person name="Vautrin F."/>
            <person name="Taib N."/>
            <person name="Dubost A."/>
            <person name="Castro-Garcia L."/>
            <person name="Imbaud O."/>
            <person name="Abrouk D."/>
            <person name="Fournier P."/>
            <person name="Briolay J."/>
            <person name="Nguyen A."/>
            <person name="Normand P."/>
            <person name="Fernandez M.P."/>
            <person name="Brochier-Armanet C."/>
            <person name="Herrera-Belaroussi A."/>
        </authorList>
    </citation>
    <scope>NUCLEOTIDE SEQUENCE [LARGE SCALE GENOMIC DNA]</scope>
    <source>
        <strain evidence="2 3">AvVan</strain>
    </source>
</reference>
<dbReference type="InterPro" id="IPR000835">
    <property type="entry name" value="HTH_MarR-typ"/>
</dbReference>
<protein>
    <submittedName>
        <fullName evidence="2">MarR family transcriptional regulator</fullName>
    </submittedName>
</protein>
<dbReference type="GO" id="GO:0003700">
    <property type="term" value="F:DNA-binding transcription factor activity"/>
    <property type="evidence" value="ECO:0007669"/>
    <property type="project" value="InterPro"/>
</dbReference>
<dbReference type="Pfam" id="PF12802">
    <property type="entry name" value="MarR_2"/>
    <property type="match status" value="1"/>
</dbReference>
<evidence type="ECO:0000313" key="3">
    <source>
        <dbReference type="Proteomes" id="UP000305282"/>
    </source>
</evidence>
<dbReference type="EMBL" id="SSXH01001101">
    <property type="protein sequence ID" value="THJ25457.1"/>
    <property type="molecule type" value="Genomic_DNA"/>
</dbReference>
<dbReference type="OrthoDB" id="5233815at2"/>
<dbReference type="SUPFAM" id="SSF46785">
    <property type="entry name" value="Winged helix' DNA-binding domain"/>
    <property type="match status" value="1"/>
</dbReference>
<evidence type="ECO:0000259" key="1">
    <source>
        <dbReference type="Pfam" id="PF12802"/>
    </source>
</evidence>
<organism evidence="2 3">
    <name type="scientific">Candidatus Frankia alpina</name>
    <dbReference type="NCBI Taxonomy" id="2699483"/>
    <lineage>
        <taxon>Bacteria</taxon>
        <taxon>Bacillati</taxon>
        <taxon>Actinomycetota</taxon>
        <taxon>Actinomycetes</taxon>
        <taxon>Frankiales</taxon>
        <taxon>Frankiaceae</taxon>
        <taxon>Frankia</taxon>
    </lineage>
</organism>
<comment type="caution">
    <text evidence="2">The sequence shown here is derived from an EMBL/GenBank/DDBJ whole genome shotgun (WGS) entry which is preliminary data.</text>
</comment>